<dbReference type="EMBL" id="SHKM01000001">
    <property type="protein sequence ID" value="RZT89793.1"/>
    <property type="molecule type" value="Genomic_DNA"/>
</dbReference>
<protein>
    <submittedName>
        <fullName evidence="2">tRNA threonylcarbamoyladenosine biosynthesis protein TsaB</fullName>
    </submittedName>
</protein>
<dbReference type="RefSeq" id="WP_130458453.1">
    <property type="nucleotide sequence ID" value="NZ_SHKM01000001.1"/>
</dbReference>
<dbReference type="Pfam" id="PF00814">
    <property type="entry name" value="TsaD"/>
    <property type="match status" value="1"/>
</dbReference>
<dbReference type="PANTHER" id="PTHR11735:SF11">
    <property type="entry name" value="TRNA THREONYLCARBAMOYLADENOSINE BIOSYNTHESIS PROTEIN TSAB"/>
    <property type="match status" value="1"/>
</dbReference>
<organism evidence="2 3">
    <name type="scientific">Azospira oryzae</name>
    <dbReference type="NCBI Taxonomy" id="146939"/>
    <lineage>
        <taxon>Bacteria</taxon>
        <taxon>Pseudomonadati</taxon>
        <taxon>Pseudomonadota</taxon>
        <taxon>Betaproteobacteria</taxon>
        <taxon>Rhodocyclales</taxon>
        <taxon>Rhodocyclaceae</taxon>
        <taxon>Azospira</taxon>
    </lineage>
</organism>
<dbReference type="InterPro" id="IPR000905">
    <property type="entry name" value="Gcp-like_dom"/>
</dbReference>
<dbReference type="PANTHER" id="PTHR11735">
    <property type="entry name" value="TRNA N6-ADENOSINE THREONYLCARBAMOYLTRANSFERASE"/>
    <property type="match status" value="1"/>
</dbReference>
<reference evidence="2 3" key="1">
    <citation type="submission" date="2019-02" db="EMBL/GenBank/DDBJ databases">
        <title>Genomic Encyclopedia of Type Strains, Phase IV (KMG-IV): sequencing the most valuable type-strain genomes for metagenomic binning, comparative biology and taxonomic classification.</title>
        <authorList>
            <person name="Goeker M."/>
        </authorList>
    </citation>
    <scope>NUCLEOTIDE SEQUENCE [LARGE SCALE GENOMIC DNA]</scope>
    <source>
        <strain evidence="2 3">DSM 21223</strain>
    </source>
</reference>
<gene>
    <name evidence="2" type="ORF">EV678_0587</name>
</gene>
<feature type="domain" description="Gcp-like" evidence="1">
    <location>
        <begin position="32"/>
        <end position="143"/>
    </location>
</feature>
<dbReference type="Gene3D" id="3.30.420.40">
    <property type="match status" value="2"/>
</dbReference>
<dbReference type="SUPFAM" id="SSF53067">
    <property type="entry name" value="Actin-like ATPase domain"/>
    <property type="match status" value="2"/>
</dbReference>
<evidence type="ECO:0000259" key="1">
    <source>
        <dbReference type="Pfam" id="PF00814"/>
    </source>
</evidence>
<evidence type="ECO:0000313" key="3">
    <source>
        <dbReference type="Proteomes" id="UP000292136"/>
    </source>
</evidence>
<sequence>MNLLALETATDQGSVALWRDGVLLSRECPAGEQSSLTLLPLVRAMMAEAGLAMADLDGIAFGAGPGAFTGLRVACGVAQGLAVALDRPVLPVVTLEAMAYADGSPQVAVYLDARMNEVYCGAYRRVGEVLELQGAITVCPPAEAPLPAAGDWAVCGNGVPAYPALSQRLAAWPLGGQRVPTAAAVARLAAPRLARGEGLDPALAAPLYIRDKVALTVAERLAQGGKA</sequence>
<name>A0ABY0IQE3_9RHOO</name>
<proteinExistence type="predicted"/>
<dbReference type="CDD" id="cd24032">
    <property type="entry name" value="ASKHA_NBD_TsaB"/>
    <property type="match status" value="1"/>
</dbReference>
<dbReference type="NCBIfam" id="TIGR03725">
    <property type="entry name" value="T6A_YeaZ"/>
    <property type="match status" value="1"/>
</dbReference>
<keyword evidence="3" id="KW-1185">Reference proteome</keyword>
<dbReference type="InterPro" id="IPR022496">
    <property type="entry name" value="T6A_TsaB"/>
</dbReference>
<accession>A0ABY0IQE3</accession>
<dbReference type="Proteomes" id="UP000292136">
    <property type="component" value="Unassembled WGS sequence"/>
</dbReference>
<comment type="caution">
    <text evidence="2">The sequence shown here is derived from an EMBL/GenBank/DDBJ whole genome shotgun (WGS) entry which is preliminary data.</text>
</comment>
<evidence type="ECO:0000313" key="2">
    <source>
        <dbReference type="EMBL" id="RZT89793.1"/>
    </source>
</evidence>
<dbReference type="InterPro" id="IPR043129">
    <property type="entry name" value="ATPase_NBD"/>
</dbReference>